<keyword evidence="1" id="KW-0812">Transmembrane</keyword>
<organism evidence="2 3">
    <name type="scientific">Luteimonas chenhongjianii</name>
    <dbReference type="NCBI Taxonomy" id="2006110"/>
    <lineage>
        <taxon>Bacteria</taxon>
        <taxon>Pseudomonadati</taxon>
        <taxon>Pseudomonadota</taxon>
        <taxon>Gammaproteobacteria</taxon>
        <taxon>Lysobacterales</taxon>
        <taxon>Lysobacteraceae</taxon>
        <taxon>Luteimonas</taxon>
    </lineage>
</organism>
<dbReference type="Proteomes" id="UP000218968">
    <property type="component" value="Chromosome"/>
</dbReference>
<keyword evidence="3" id="KW-1185">Reference proteome</keyword>
<keyword evidence="1" id="KW-0472">Membrane</keyword>
<reference evidence="3" key="1">
    <citation type="submission" date="2017-09" db="EMBL/GenBank/DDBJ databases">
        <title>Luteimonas liuhanmingii sp.nov., isolated from the intestinal contents of Tibetan Plateau Pika in Yushu, Qinghai Province, China.</title>
        <authorList>
            <person name="Gui Z."/>
        </authorList>
    </citation>
    <scope>NUCLEOTIDE SEQUENCE [LARGE SCALE GENOMIC DNA]</scope>
    <source>
        <strain evidence="3">100111</strain>
    </source>
</reference>
<dbReference type="KEGG" id="lum:CNR27_11920"/>
<gene>
    <name evidence="2" type="ORF">CNR27_11920</name>
</gene>
<dbReference type="AlphaFoldDB" id="A0A290XG57"/>
<name>A0A290XG57_9GAMM</name>
<accession>A0A290XG57</accession>
<evidence type="ECO:0000313" key="3">
    <source>
        <dbReference type="Proteomes" id="UP000218968"/>
    </source>
</evidence>
<keyword evidence="1" id="KW-1133">Transmembrane helix</keyword>
<feature type="transmembrane region" description="Helical" evidence="1">
    <location>
        <begin position="53"/>
        <end position="77"/>
    </location>
</feature>
<evidence type="ECO:0008006" key="4">
    <source>
        <dbReference type="Google" id="ProtNLM"/>
    </source>
</evidence>
<evidence type="ECO:0000313" key="2">
    <source>
        <dbReference type="EMBL" id="ATD68051.1"/>
    </source>
</evidence>
<protein>
    <recommendedName>
        <fullName evidence="4">DUF3566 domain-containing protein</fullName>
    </recommendedName>
</protein>
<feature type="transmembrane region" description="Helical" evidence="1">
    <location>
        <begin position="12"/>
        <end position="33"/>
    </location>
</feature>
<dbReference type="EMBL" id="CP023406">
    <property type="protein sequence ID" value="ATD68051.1"/>
    <property type="molecule type" value="Genomic_DNA"/>
</dbReference>
<proteinExistence type="predicted"/>
<evidence type="ECO:0000256" key="1">
    <source>
        <dbReference type="SAM" id="Phobius"/>
    </source>
</evidence>
<sequence>MIIKRIDVFSAAKIIGIIAAGFGLLVGMMVFLFEGLLGPMTGTGNGFAMMGGLMVIALPLMYGIAGFIGGAIQALIYNAAAGVIGGIRIETE</sequence>
<dbReference type="RefSeq" id="WP_096299060.1">
    <property type="nucleotide sequence ID" value="NZ_CP023406.1"/>
</dbReference>